<comment type="caution">
    <text evidence="1">The sequence shown here is derived from an EMBL/GenBank/DDBJ whole genome shotgun (WGS) entry which is preliminary data.</text>
</comment>
<name>A0ABP1WTA5_9VIBR</name>
<organism evidence="1 2">
    <name type="scientific">Vibrio crassostreae</name>
    <dbReference type="NCBI Taxonomy" id="246167"/>
    <lineage>
        <taxon>Bacteria</taxon>
        <taxon>Pseudomonadati</taxon>
        <taxon>Pseudomonadota</taxon>
        <taxon>Gammaproteobacteria</taxon>
        <taxon>Vibrionales</taxon>
        <taxon>Vibrionaceae</taxon>
        <taxon>Vibrio</taxon>
    </lineage>
</organism>
<proteinExistence type="predicted"/>
<keyword evidence="2" id="KW-1185">Reference proteome</keyword>
<accession>A0ABP1WTA5</accession>
<dbReference type="Proteomes" id="UP000049077">
    <property type="component" value="Unassembled WGS sequence"/>
</dbReference>
<gene>
    <name evidence="1" type="ORF">VCR4J5_1470181</name>
</gene>
<evidence type="ECO:0000313" key="1">
    <source>
        <dbReference type="EMBL" id="CDT06991.1"/>
    </source>
</evidence>
<dbReference type="EMBL" id="CCJX01000054">
    <property type="protein sequence ID" value="CDT06991.1"/>
    <property type="molecule type" value="Genomic_DNA"/>
</dbReference>
<protein>
    <submittedName>
        <fullName evidence="1">Uncharacterized protein</fullName>
    </submittedName>
</protein>
<reference evidence="1 2" key="1">
    <citation type="submission" date="2014-06" db="EMBL/GenBank/DDBJ databases">
        <authorList>
            <person name="Le Roux F."/>
        </authorList>
    </citation>
    <scope>NUCLEOTIDE SEQUENCE [LARGE SCALE GENOMIC DNA]</scope>
    <source>
        <strain evidence="1 2">J5-4</strain>
    </source>
</reference>
<sequence length="38" mass="4693">MCDHSQHLQRQHRTLWHKILGIKELYICQNCGYQLKIR</sequence>
<evidence type="ECO:0000313" key="2">
    <source>
        <dbReference type="Proteomes" id="UP000049077"/>
    </source>
</evidence>